<sequence>MNTTDETKALQKALLAHGFYMPTPTAQILHGWRLIVSDGGLVFRASFTCEPQFLDHYARQLRNACGERYKVVRSGRRLIVRRILKGKATA</sequence>
<dbReference type="Proteomes" id="UP000546464">
    <property type="component" value="Unassembled WGS sequence"/>
</dbReference>
<evidence type="ECO:0000313" key="1">
    <source>
        <dbReference type="EMBL" id="MBC2594021.1"/>
    </source>
</evidence>
<accession>A0A842HFE4</accession>
<organism evidence="1 2">
    <name type="scientific">Ruficoccus amylovorans</name>
    <dbReference type="NCBI Taxonomy" id="1804625"/>
    <lineage>
        <taxon>Bacteria</taxon>
        <taxon>Pseudomonadati</taxon>
        <taxon>Verrucomicrobiota</taxon>
        <taxon>Opitutia</taxon>
        <taxon>Puniceicoccales</taxon>
        <taxon>Cerasicoccaceae</taxon>
        <taxon>Ruficoccus</taxon>
    </lineage>
</organism>
<comment type="caution">
    <text evidence="1">The sequence shown here is derived from an EMBL/GenBank/DDBJ whole genome shotgun (WGS) entry which is preliminary data.</text>
</comment>
<dbReference type="RefSeq" id="WP_185675004.1">
    <property type="nucleotide sequence ID" value="NZ_JACHVB010000020.1"/>
</dbReference>
<keyword evidence="2" id="KW-1185">Reference proteome</keyword>
<proteinExistence type="predicted"/>
<reference evidence="1 2" key="1">
    <citation type="submission" date="2020-07" db="EMBL/GenBank/DDBJ databases">
        <authorList>
            <person name="Feng X."/>
        </authorList>
    </citation>
    <scope>NUCLEOTIDE SEQUENCE [LARGE SCALE GENOMIC DNA]</scope>
    <source>
        <strain evidence="1 2">JCM31066</strain>
    </source>
</reference>
<dbReference type="EMBL" id="JACHVB010000020">
    <property type="protein sequence ID" value="MBC2594021.1"/>
    <property type="molecule type" value="Genomic_DNA"/>
</dbReference>
<protein>
    <submittedName>
        <fullName evidence="1">Uncharacterized protein</fullName>
    </submittedName>
</protein>
<dbReference type="AlphaFoldDB" id="A0A842HFE4"/>
<evidence type="ECO:0000313" key="2">
    <source>
        <dbReference type="Proteomes" id="UP000546464"/>
    </source>
</evidence>
<name>A0A842HFE4_9BACT</name>
<gene>
    <name evidence="1" type="ORF">H5P28_07075</name>
</gene>